<organism evidence="2 3">
    <name type="scientific">Gymnopilus dilepis</name>
    <dbReference type="NCBI Taxonomy" id="231916"/>
    <lineage>
        <taxon>Eukaryota</taxon>
        <taxon>Fungi</taxon>
        <taxon>Dikarya</taxon>
        <taxon>Basidiomycota</taxon>
        <taxon>Agaricomycotina</taxon>
        <taxon>Agaricomycetes</taxon>
        <taxon>Agaricomycetidae</taxon>
        <taxon>Agaricales</taxon>
        <taxon>Agaricineae</taxon>
        <taxon>Hymenogastraceae</taxon>
        <taxon>Gymnopilus</taxon>
    </lineage>
</organism>
<reference evidence="2 3" key="1">
    <citation type="journal article" date="2018" name="Evol. Lett.">
        <title>Horizontal gene cluster transfer increased hallucinogenic mushroom diversity.</title>
        <authorList>
            <person name="Reynolds H.T."/>
            <person name="Vijayakumar V."/>
            <person name="Gluck-Thaler E."/>
            <person name="Korotkin H.B."/>
            <person name="Matheny P.B."/>
            <person name="Slot J.C."/>
        </authorList>
    </citation>
    <scope>NUCLEOTIDE SEQUENCE [LARGE SCALE GENOMIC DNA]</scope>
    <source>
        <strain evidence="2 3">SRW20</strain>
    </source>
</reference>
<keyword evidence="3" id="KW-1185">Reference proteome</keyword>
<dbReference type="InterPro" id="IPR040521">
    <property type="entry name" value="KDZ"/>
</dbReference>
<feature type="compositionally biased region" description="Basic and acidic residues" evidence="1">
    <location>
        <begin position="108"/>
        <end position="121"/>
    </location>
</feature>
<feature type="compositionally biased region" description="Basic residues" evidence="1">
    <location>
        <begin position="90"/>
        <end position="99"/>
    </location>
</feature>
<feature type="region of interest" description="Disordered" evidence="1">
    <location>
        <begin position="90"/>
        <end position="121"/>
    </location>
</feature>
<comment type="caution">
    <text evidence="2">The sequence shown here is derived from an EMBL/GenBank/DDBJ whole genome shotgun (WGS) entry which is preliminary data.</text>
</comment>
<evidence type="ECO:0000313" key="2">
    <source>
        <dbReference type="EMBL" id="PPR02784.1"/>
    </source>
</evidence>
<dbReference type="Proteomes" id="UP000284706">
    <property type="component" value="Unassembled WGS sequence"/>
</dbReference>
<name>A0A409YIG7_9AGAR</name>
<dbReference type="PANTHER" id="PTHR33096">
    <property type="entry name" value="CXC2 DOMAIN-CONTAINING PROTEIN"/>
    <property type="match status" value="1"/>
</dbReference>
<protein>
    <submittedName>
        <fullName evidence="2">Uncharacterized protein</fullName>
    </submittedName>
</protein>
<evidence type="ECO:0000256" key="1">
    <source>
        <dbReference type="SAM" id="MobiDB-lite"/>
    </source>
</evidence>
<dbReference type="OrthoDB" id="3253684at2759"/>
<accession>A0A409YIG7</accession>
<dbReference type="InParanoid" id="A0A409YIG7"/>
<gene>
    <name evidence="2" type="ORF">CVT26_009395</name>
</gene>
<dbReference type="EMBL" id="NHYE01000819">
    <property type="protein sequence ID" value="PPR02784.1"/>
    <property type="molecule type" value="Genomic_DNA"/>
</dbReference>
<dbReference type="PANTHER" id="PTHR33096:SF1">
    <property type="entry name" value="CXC1-LIKE CYSTEINE CLUSTER ASSOCIATED WITH KDZ TRANSPOSASES DOMAIN-CONTAINING PROTEIN"/>
    <property type="match status" value="1"/>
</dbReference>
<dbReference type="STRING" id="231916.A0A409YIG7"/>
<dbReference type="AlphaFoldDB" id="A0A409YIG7"/>
<dbReference type="Pfam" id="PF18758">
    <property type="entry name" value="KDZ"/>
    <property type="match status" value="1"/>
</dbReference>
<evidence type="ECO:0000313" key="3">
    <source>
        <dbReference type="Proteomes" id="UP000284706"/>
    </source>
</evidence>
<proteinExistence type="predicted"/>
<sequence>MEDSSLHGWTQEPLLHLDLQFNHPQQPRSKGGLSFGRELADGGDFQIATDGNFHHRHLISAGQSIPFHDPKHVIPKAFVDEVSEAILKARKSPPKKRKPKVPDSAVDECEKAHEAADSDKKKVNKGRYDDMGWMSLVCRHDIPLFFANIDTPGEQQKYSVALILWFFASIPPNATATALYDIACVLEQSIELFDFLPANVVSRIQFVTTAMHAGLGLTDGEGVERMWARLRKLISLVRTSSRARRIWLTDHQLSAIAFDLRVDLADWIKRRRRKGVQDQGAKAKAVIAKCGMTQSDLHIQWDLQKSAQMSVRAHAPNKLKKELDLLLSLQGDLELVDKSIRATEASLSTSTTPEKSKEILKGLYESHTSFTDCIEALYASLNFYDSYPDLKGANLEFVRTLLLARDLKMNIRKQAIGSFFEWDRLDQAVGGRNQALGTKLHQQTRKAISRRAPALVASIKKFNTYCTGKLANMYDPECNIPLPLPLPTKLSDLQDDPGLMEDGLVATIYIMETQQLPWNCMFSYRE</sequence>